<dbReference type="SUPFAM" id="SSF52540">
    <property type="entry name" value="P-loop containing nucleoside triphosphate hydrolases"/>
    <property type="match status" value="1"/>
</dbReference>
<feature type="domain" description="AIG1-type G" evidence="4">
    <location>
        <begin position="2"/>
        <end position="195"/>
    </location>
</feature>
<keyword evidence="3" id="KW-0342">GTP-binding</keyword>
<comment type="similarity">
    <text evidence="1">Belongs to the TRAFAC class TrmE-Era-EngA-EngB-Septin-like GTPase superfamily. AIG1/Toc34/Toc159-like paraseptin GTPase family. IAN subfamily.</text>
</comment>
<dbReference type="PROSITE" id="PS51720">
    <property type="entry name" value="G_AIG1"/>
    <property type="match status" value="1"/>
</dbReference>
<dbReference type="AlphaFoldDB" id="A0AAD8EYH9"/>
<proteinExistence type="inferred from homology"/>
<reference evidence="5" key="1">
    <citation type="journal article" date="2023" name="PLoS Negl. Trop. Dis.">
        <title>A genome sequence for Biomphalaria pfeifferi, the major vector snail for the human-infecting parasite Schistosoma mansoni.</title>
        <authorList>
            <person name="Bu L."/>
            <person name="Lu L."/>
            <person name="Laidemitt M.R."/>
            <person name="Zhang S.M."/>
            <person name="Mutuku M."/>
            <person name="Mkoji G."/>
            <person name="Steinauer M."/>
            <person name="Loker E.S."/>
        </authorList>
    </citation>
    <scope>NUCLEOTIDE SEQUENCE</scope>
    <source>
        <strain evidence="5">KasaAsao</strain>
    </source>
</reference>
<keyword evidence="2" id="KW-0547">Nucleotide-binding</keyword>
<evidence type="ECO:0000256" key="1">
    <source>
        <dbReference type="ARBA" id="ARBA00008535"/>
    </source>
</evidence>
<comment type="caution">
    <text evidence="5">The sequence shown here is derived from an EMBL/GenBank/DDBJ whole genome shotgun (WGS) entry which is preliminary data.</text>
</comment>
<evidence type="ECO:0000256" key="3">
    <source>
        <dbReference type="ARBA" id="ARBA00023134"/>
    </source>
</evidence>
<sequence>TNKDTAVILLGKTGYGKSTTGNTILDSDKFEVVHSTASTTKLIDHGTSIINDCKWHVYDTPGLMDVEKSELESIQNAVYDMSRLMTICHERKQINIVFILAYDITNTFTKEDKRTFDALESLFGNRNFWKRCILVLTKLDVLDTPFDEWRSQQTGFFKDLAMKCGDNVVPVCNIETMEEHKTLKRNSRKQLLEVI</sequence>
<dbReference type="InterPro" id="IPR027417">
    <property type="entry name" value="P-loop_NTPase"/>
</dbReference>
<organism evidence="5 6">
    <name type="scientific">Biomphalaria pfeifferi</name>
    <name type="common">Bloodfluke planorb</name>
    <name type="synonym">Freshwater snail</name>
    <dbReference type="NCBI Taxonomy" id="112525"/>
    <lineage>
        <taxon>Eukaryota</taxon>
        <taxon>Metazoa</taxon>
        <taxon>Spiralia</taxon>
        <taxon>Lophotrochozoa</taxon>
        <taxon>Mollusca</taxon>
        <taxon>Gastropoda</taxon>
        <taxon>Heterobranchia</taxon>
        <taxon>Euthyneura</taxon>
        <taxon>Panpulmonata</taxon>
        <taxon>Hygrophila</taxon>
        <taxon>Lymnaeoidea</taxon>
        <taxon>Planorbidae</taxon>
        <taxon>Biomphalaria</taxon>
    </lineage>
</organism>
<dbReference type="PANTHER" id="PTHR10903">
    <property type="entry name" value="GTPASE, IMAP FAMILY MEMBER-RELATED"/>
    <property type="match status" value="1"/>
</dbReference>
<dbReference type="PANTHER" id="PTHR10903:SF184">
    <property type="entry name" value="GTP-BINDING PROTEIN A"/>
    <property type="match status" value="1"/>
</dbReference>
<protein>
    <submittedName>
        <fullName evidence="5">PHLOEM PROTEIN 2-LIKE A3</fullName>
    </submittedName>
</protein>
<evidence type="ECO:0000256" key="2">
    <source>
        <dbReference type="ARBA" id="ARBA00022741"/>
    </source>
</evidence>
<dbReference type="Proteomes" id="UP001233172">
    <property type="component" value="Unassembled WGS sequence"/>
</dbReference>
<gene>
    <name evidence="5" type="ORF">Bpfe_025439</name>
</gene>
<accession>A0AAD8EYH9</accession>
<name>A0AAD8EYH9_BIOPF</name>
<dbReference type="Gene3D" id="3.40.50.300">
    <property type="entry name" value="P-loop containing nucleotide triphosphate hydrolases"/>
    <property type="match status" value="1"/>
</dbReference>
<dbReference type="Pfam" id="PF04548">
    <property type="entry name" value="AIG1"/>
    <property type="match status" value="1"/>
</dbReference>
<evidence type="ECO:0000259" key="4">
    <source>
        <dbReference type="PROSITE" id="PS51720"/>
    </source>
</evidence>
<evidence type="ECO:0000313" key="5">
    <source>
        <dbReference type="EMBL" id="KAK0045167.1"/>
    </source>
</evidence>
<evidence type="ECO:0000313" key="6">
    <source>
        <dbReference type="Proteomes" id="UP001233172"/>
    </source>
</evidence>
<dbReference type="EMBL" id="JASAOG010000185">
    <property type="protein sequence ID" value="KAK0045167.1"/>
    <property type="molecule type" value="Genomic_DNA"/>
</dbReference>
<reference evidence="5" key="2">
    <citation type="submission" date="2023-04" db="EMBL/GenBank/DDBJ databases">
        <authorList>
            <person name="Bu L."/>
            <person name="Lu L."/>
            <person name="Laidemitt M.R."/>
            <person name="Zhang S.M."/>
            <person name="Mutuku M."/>
            <person name="Mkoji G."/>
            <person name="Steinauer M."/>
            <person name="Loker E.S."/>
        </authorList>
    </citation>
    <scope>NUCLEOTIDE SEQUENCE</scope>
    <source>
        <strain evidence="5">KasaAsao</strain>
        <tissue evidence="5">Whole Snail</tissue>
    </source>
</reference>
<dbReference type="InterPro" id="IPR045058">
    <property type="entry name" value="GIMA/IAN/Toc"/>
</dbReference>
<feature type="non-terminal residue" evidence="5">
    <location>
        <position position="1"/>
    </location>
</feature>
<dbReference type="GO" id="GO:0005525">
    <property type="term" value="F:GTP binding"/>
    <property type="evidence" value="ECO:0007669"/>
    <property type="project" value="UniProtKB-KW"/>
</dbReference>
<keyword evidence="6" id="KW-1185">Reference proteome</keyword>
<dbReference type="InterPro" id="IPR006703">
    <property type="entry name" value="G_AIG1"/>
</dbReference>